<sequence length="288" mass="31463">MSATGSRPEKNQAAVAPSAERPSTPVSGEQRAESSHSPRMEPNGEGKSAGGPPEPKPPRKWVTVPQAHGRKLYAHQATLQQRQVGAPSRFAELFDDSEDDENQEEKRPVPQHQPVIEISSGDETEVNKPAPITAEAKKLLHLITAKPPKQIDSPQLVALKQRERDEIQLALATTADFKGPRLPETRDTGKGITSFAEIEELLGMREVTTPSTGNCMAMALAQAIADHDLAAHGECLESLTTSLKRGIKWTALLNCTEQFNHFARTTTLINVGRGWEGMDARESGKQFR</sequence>
<name>A0A6G0MXK1_9STRA</name>
<accession>A0A6G0MXK1</accession>
<organism evidence="2 3">
    <name type="scientific">Phytophthora fragariae</name>
    <dbReference type="NCBI Taxonomy" id="53985"/>
    <lineage>
        <taxon>Eukaryota</taxon>
        <taxon>Sar</taxon>
        <taxon>Stramenopiles</taxon>
        <taxon>Oomycota</taxon>
        <taxon>Peronosporomycetes</taxon>
        <taxon>Peronosporales</taxon>
        <taxon>Peronosporaceae</taxon>
        <taxon>Phytophthora</taxon>
    </lineage>
</organism>
<evidence type="ECO:0000313" key="3">
    <source>
        <dbReference type="Proteomes" id="UP000476176"/>
    </source>
</evidence>
<dbReference type="AlphaFoldDB" id="A0A6G0MXK1"/>
<gene>
    <name evidence="2" type="ORF">PF004_g23535</name>
</gene>
<comment type="caution">
    <text evidence="2">The sequence shown here is derived from an EMBL/GenBank/DDBJ whole genome shotgun (WGS) entry which is preliminary data.</text>
</comment>
<feature type="compositionally biased region" description="Basic and acidic residues" evidence="1">
    <location>
        <begin position="30"/>
        <end position="44"/>
    </location>
</feature>
<reference evidence="2 3" key="1">
    <citation type="submission" date="2018-09" db="EMBL/GenBank/DDBJ databases">
        <title>Genomic investigation of the strawberry pathogen Phytophthora fragariae indicates pathogenicity is determined by transcriptional variation in three key races.</title>
        <authorList>
            <person name="Adams T.M."/>
            <person name="Armitage A.D."/>
            <person name="Sobczyk M.K."/>
            <person name="Bates H.J."/>
            <person name="Dunwell J.M."/>
            <person name="Nellist C.F."/>
            <person name="Harrison R.J."/>
        </authorList>
    </citation>
    <scope>NUCLEOTIDE SEQUENCE [LARGE SCALE GENOMIC DNA]</scope>
    <source>
        <strain evidence="2 3">BC-23</strain>
    </source>
</reference>
<evidence type="ECO:0000313" key="2">
    <source>
        <dbReference type="EMBL" id="KAE9184850.1"/>
    </source>
</evidence>
<feature type="compositionally biased region" description="Acidic residues" evidence="1">
    <location>
        <begin position="93"/>
        <end position="103"/>
    </location>
</feature>
<dbReference type="EMBL" id="QXGC01002534">
    <property type="protein sequence ID" value="KAE9184850.1"/>
    <property type="molecule type" value="Genomic_DNA"/>
</dbReference>
<protein>
    <submittedName>
        <fullName evidence="2">Uncharacterized protein</fullName>
    </submittedName>
</protein>
<proteinExistence type="predicted"/>
<evidence type="ECO:0000256" key="1">
    <source>
        <dbReference type="SAM" id="MobiDB-lite"/>
    </source>
</evidence>
<feature type="region of interest" description="Disordered" evidence="1">
    <location>
        <begin position="1"/>
        <end position="128"/>
    </location>
</feature>
<dbReference type="Proteomes" id="UP000476176">
    <property type="component" value="Unassembled WGS sequence"/>
</dbReference>